<evidence type="ECO:0000256" key="6">
    <source>
        <dbReference type="ARBA" id="ARBA00022747"/>
    </source>
</evidence>
<keyword evidence="13" id="KW-1185">Reference proteome</keyword>
<evidence type="ECO:0000256" key="2">
    <source>
        <dbReference type="ARBA" id="ARBA00011900"/>
    </source>
</evidence>
<dbReference type="OrthoDB" id="9814572at2"/>
<feature type="domain" description="N6 adenine-specific DNA methyltransferase N-terminal" evidence="10">
    <location>
        <begin position="11"/>
        <end position="163"/>
    </location>
</feature>
<dbReference type="PaxDb" id="880073-Calab_0891"/>
<comment type="catalytic activity">
    <reaction evidence="7">
        <text>a 2'-deoxyadenosine in DNA + S-adenosyl-L-methionine = an N(6)-methyl-2'-deoxyadenosine in DNA + S-adenosyl-L-homocysteine + H(+)</text>
        <dbReference type="Rhea" id="RHEA:15197"/>
        <dbReference type="Rhea" id="RHEA-COMP:12418"/>
        <dbReference type="Rhea" id="RHEA-COMP:12419"/>
        <dbReference type="ChEBI" id="CHEBI:15378"/>
        <dbReference type="ChEBI" id="CHEBI:57856"/>
        <dbReference type="ChEBI" id="CHEBI:59789"/>
        <dbReference type="ChEBI" id="CHEBI:90615"/>
        <dbReference type="ChEBI" id="CHEBI:90616"/>
        <dbReference type="EC" id="2.1.1.72"/>
    </reaction>
</comment>
<protein>
    <recommendedName>
        <fullName evidence="2">site-specific DNA-methyltransferase (adenine-specific)</fullName>
        <ecNumber evidence="2">2.1.1.72</ecNumber>
    </recommendedName>
</protein>
<dbReference type="Pfam" id="PF02384">
    <property type="entry name" value="N6_Mtase"/>
    <property type="match status" value="1"/>
</dbReference>
<evidence type="ECO:0000313" key="11">
    <source>
        <dbReference type="EMBL" id="APF16814.1"/>
    </source>
</evidence>
<dbReference type="PANTHER" id="PTHR42933">
    <property type="entry name" value="SLR6095 PROTEIN"/>
    <property type="match status" value="1"/>
</dbReference>
<dbReference type="GO" id="GO:0009007">
    <property type="term" value="F:site-specific DNA-methyltransferase (adenine-specific) activity"/>
    <property type="evidence" value="ECO:0007669"/>
    <property type="project" value="UniProtKB-EC"/>
</dbReference>
<sequence length="888" mass="102982">MKQNKITLTELENFLFKAADILRGKMDASEYKEFIFGLLFIKRLSDEFDRKREEIRRKYKHLPKETLEEILEDKTTYGDTFFVPKRARWHEGWIDENGNEVPPLKHLKSNIGEMLNKALAAIEDENELLHGVLKNNIDFNAGKGKEGAARVSDQRWKDLLDHFNNPRFVLVNDNFEFPDLLGAAYEYLIKYFADSAGKKGGEFYTPGEVVRLLVQLVKPQEGMEVYDPTVGSGGFLIQTYQYVEEQGQDPKNLHLYGQDSNGTVWTICIMNMILHNIKNFTIENGDTLEEPLILDENGSWKKFDRVLANPPFSQNYSRQNMKFPNRFKEFCPETGKKADLMFVQHMIASLKPYGKMATIMPHGVLFRGGKEKVIREILLKDDVIEAIIGLPPGLFYGTGIPACVLVINKNKPDELKNKILFINADAEYAEGKNQNKLRPEDIEKIDYVFSNKLEIPRYSRLVDVREIIEEHDVNLNIRRYVDNTPEPEPEDVTAHLIGGVPADEVAARRAQFAKFGFDPDALFEDGRPGYLRFRPIIRGKTQIREIVEADGKVQQTVVRMQEAMRQWWQGAQEEFSRLYKNNNLPAVRSHLLNSLKEQLTPIGVLDEFQTAGVFVNWWQNIRYDLKTIVNMGWSHILIPDDYIINAFFRREAEEIETLEAQLSEKESALTEAVEAVEYEAEEEETVTPKMVKEHLTMMVRDLQASYGATAQKERRTYEEQLQTIKRIEQEIKALKKQIKEKRFELEVRLSLKRNGADEEKAEIHALLRQAEEQLQRLDAAHKDDKKKINALKKDQKTLHERLQRIDALMADIGDKITEEECRQLILKKLYDQIAGQLERYLNAEKRRLIAVFENLWDKYAVSLRQLEAGREETLKQLNGFLEELGYLK</sequence>
<dbReference type="Proteomes" id="UP000004671">
    <property type="component" value="Chromosome"/>
</dbReference>
<dbReference type="SUPFAM" id="SSF53335">
    <property type="entry name" value="S-adenosyl-L-methionine-dependent methyltransferases"/>
    <property type="match status" value="1"/>
</dbReference>
<proteinExistence type="inferred from homology"/>
<feature type="domain" description="DNA methylase adenine-specific" evidence="9">
    <location>
        <begin position="179"/>
        <end position="486"/>
    </location>
</feature>
<organism evidence="12 13">
    <name type="scientific">Caldithrix abyssi DSM 13497</name>
    <dbReference type="NCBI Taxonomy" id="880073"/>
    <lineage>
        <taxon>Bacteria</taxon>
        <taxon>Pseudomonadati</taxon>
        <taxon>Calditrichota</taxon>
        <taxon>Calditrichia</taxon>
        <taxon>Calditrichales</taxon>
        <taxon>Calditrichaceae</taxon>
        <taxon>Caldithrix</taxon>
    </lineage>
</organism>
<dbReference type="InterPro" id="IPR004546">
    <property type="entry name" value="Restrct_endonuc_T1M"/>
</dbReference>
<evidence type="ECO:0000313" key="13">
    <source>
        <dbReference type="Proteomes" id="UP000004671"/>
    </source>
</evidence>
<keyword evidence="8" id="KW-0175">Coiled coil</keyword>
<dbReference type="AlphaFoldDB" id="H1XUM9"/>
<dbReference type="EC" id="2.1.1.72" evidence="2"/>
<feature type="coiled-coil region" evidence="8">
    <location>
        <begin position="648"/>
        <end position="675"/>
    </location>
</feature>
<dbReference type="InParanoid" id="H1XUM9"/>
<evidence type="ECO:0000256" key="4">
    <source>
        <dbReference type="ARBA" id="ARBA00022679"/>
    </source>
</evidence>
<evidence type="ECO:0000256" key="3">
    <source>
        <dbReference type="ARBA" id="ARBA00022603"/>
    </source>
</evidence>
<dbReference type="RefSeq" id="WP_006927525.1">
    <property type="nucleotide sequence ID" value="NZ_CM001402.1"/>
</dbReference>
<evidence type="ECO:0000256" key="5">
    <source>
        <dbReference type="ARBA" id="ARBA00022691"/>
    </source>
</evidence>
<dbReference type="GO" id="GO:0003677">
    <property type="term" value="F:DNA binding"/>
    <property type="evidence" value="ECO:0007669"/>
    <property type="project" value="InterPro"/>
</dbReference>
<evidence type="ECO:0000256" key="1">
    <source>
        <dbReference type="ARBA" id="ARBA00006594"/>
    </source>
</evidence>
<dbReference type="EMBL" id="CP018099">
    <property type="protein sequence ID" value="APF16814.1"/>
    <property type="molecule type" value="Genomic_DNA"/>
</dbReference>
<dbReference type="GO" id="GO:0032259">
    <property type="term" value="P:methylation"/>
    <property type="evidence" value="ECO:0007669"/>
    <property type="project" value="UniProtKB-KW"/>
</dbReference>
<dbReference type="InterPro" id="IPR022749">
    <property type="entry name" value="D12N6_MeTrfase_N"/>
</dbReference>
<dbReference type="STRING" id="880073.Cabys_63"/>
<dbReference type="InterPro" id="IPR038333">
    <property type="entry name" value="T1MK-like_N_sf"/>
</dbReference>
<feature type="coiled-coil region" evidence="8">
    <location>
        <begin position="710"/>
        <end position="794"/>
    </location>
</feature>
<dbReference type="eggNOG" id="COG0286">
    <property type="taxonomic scope" value="Bacteria"/>
</dbReference>
<comment type="similarity">
    <text evidence="1">Belongs to the N(4)/N(6)-methyltransferase family.</text>
</comment>
<keyword evidence="6" id="KW-0680">Restriction system</keyword>
<evidence type="ECO:0000256" key="7">
    <source>
        <dbReference type="ARBA" id="ARBA00047942"/>
    </source>
</evidence>
<evidence type="ECO:0000256" key="8">
    <source>
        <dbReference type="SAM" id="Coils"/>
    </source>
</evidence>
<dbReference type="HOGENOM" id="CLU_013049_4_0_0"/>
<name>H1XUM9_CALAY</name>
<dbReference type="Proteomes" id="UP000183868">
    <property type="component" value="Chromosome"/>
</dbReference>
<dbReference type="Gene3D" id="1.20.1260.30">
    <property type="match status" value="1"/>
</dbReference>
<dbReference type="Gene3D" id="3.40.50.150">
    <property type="entry name" value="Vaccinia Virus protein VP39"/>
    <property type="match status" value="1"/>
</dbReference>
<gene>
    <name evidence="11" type="ORF">Cabys_63</name>
    <name evidence="12" type="ORF">Calab_0891</name>
</gene>
<dbReference type="KEGG" id="caby:Cabys_63"/>
<keyword evidence="3" id="KW-0489">Methyltransferase</keyword>
<evidence type="ECO:0000259" key="9">
    <source>
        <dbReference type="Pfam" id="PF02384"/>
    </source>
</evidence>
<evidence type="ECO:0000313" key="14">
    <source>
        <dbReference type="Proteomes" id="UP000183868"/>
    </source>
</evidence>
<feature type="coiled-coil region" evidence="8">
    <location>
        <begin position="826"/>
        <end position="883"/>
    </location>
</feature>
<dbReference type="EMBL" id="CM001402">
    <property type="protein sequence ID" value="EHO40528.1"/>
    <property type="molecule type" value="Genomic_DNA"/>
</dbReference>
<dbReference type="InterPro" id="IPR003356">
    <property type="entry name" value="DNA_methylase_A-5"/>
</dbReference>
<keyword evidence="5" id="KW-0949">S-adenosyl-L-methionine</keyword>
<reference evidence="11 14" key="2">
    <citation type="submission" date="2016-11" db="EMBL/GenBank/DDBJ databases">
        <title>Genomic analysis of Caldithrix abyssi and proposal of a novel bacterial phylum Caldithrichaeota.</title>
        <authorList>
            <person name="Kublanov I."/>
            <person name="Sigalova O."/>
            <person name="Gavrilov S."/>
            <person name="Lebedinsky A."/>
            <person name="Ivanova N."/>
            <person name="Daum C."/>
            <person name="Reddy T."/>
            <person name="Klenk H.P."/>
            <person name="Goker M."/>
            <person name="Reva O."/>
            <person name="Miroshnichenko M."/>
            <person name="Kyprides N."/>
            <person name="Woyke T."/>
            <person name="Gelfand M."/>
        </authorList>
    </citation>
    <scope>NUCLEOTIDE SEQUENCE [LARGE SCALE GENOMIC DNA]</scope>
    <source>
        <strain evidence="11 14">LF13</strain>
    </source>
</reference>
<dbReference type="PRINTS" id="PR00507">
    <property type="entry name" value="N12N6MTFRASE"/>
</dbReference>
<evidence type="ECO:0000259" key="10">
    <source>
        <dbReference type="Pfam" id="PF12161"/>
    </source>
</evidence>
<dbReference type="NCBIfam" id="TIGR00497">
    <property type="entry name" value="hsdM"/>
    <property type="match status" value="1"/>
</dbReference>
<dbReference type="Pfam" id="PF12161">
    <property type="entry name" value="HsdM_N"/>
    <property type="match status" value="1"/>
</dbReference>
<dbReference type="InterPro" id="IPR029063">
    <property type="entry name" value="SAM-dependent_MTases_sf"/>
</dbReference>
<accession>H1XUM9</accession>
<evidence type="ECO:0000313" key="12">
    <source>
        <dbReference type="EMBL" id="EHO40528.1"/>
    </source>
</evidence>
<dbReference type="InterPro" id="IPR051537">
    <property type="entry name" value="DNA_Adenine_Mtase"/>
</dbReference>
<dbReference type="FunCoup" id="H1XUM9">
    <property type="interactions" value="255"/>
</dbReference>
<dbReference type="GO" id="GO:0008170">
    <property type="term" value="F:N-methyltransferase activity"/>
    <property type="evidence" value="ECO:0007669"/>
    <property type="project" value="InterPro"/>
</dbReference>
<dbReference type="GO" id="GO:0009307">
    <property type="term" value="P:DNA restriction-modification system"/>
    <property type="evidence" value="ECO:0007669"/>
    <property type="project" value="UniProtKB-KW"/>
</dbReference>
<reference evidence="12 13" key="1">
    <citation type="submission" date="2011-09" db="EMBL/GenBank/DDBJ databases">
        <title>The permanent draft genome of Caldithrix abyssi DSM 13497.</title>
        <authorList>
            <consortium name="US DOE Joint Genome Institute (JGI-PGF)"/>
            <person name="Lucas S."/>
            <person name="Han J."/>
            <person name="Lapidus A."/>
            <person name="Bruce D."/>
            <person name="Goodwin L."/>
            <person name="Pitluck S."/>
            <person name="Peters L."/>
            <person name="Kyrpides N."/>
            <person name="Mavromatis K."/>
            <person name="Ivanova N."/>
            <person name="Mikhailova N."/>
            <person name="Chertkov O."/>
            <person name="Detter J.C."/>
            <person name="Tapia R."/>
            <person name="Han C."/>
            <person name="Land M."/>
            <person name="Hauser L."/>
            <person name="Markowitz V."/>
            <person name="Cheng J.-F."/>
            <person name="Hugenholtz P."/>
            <person name="Woyke T."/>
            <person name="Wu D."/>
            <person name="Spring S."/>
            <person name="Brambilla E."/>
            <person name="Klenk H.-P."/>
            <person name="Eisen J.A."/>
        </authorList>
    </citation>
    <scope>NUCLEOTIDE SEQUENCE [LARGE SCALE GENOMIC DNA]</scope>
    <source>
        <strain evidence="12 13">DSM 13497</strain>
    </source>
</reference>
<dbReference type="PANTHER" id="PTHR42933:SF3">
    <property type="entry name" value="TYPE I RESTRICTION ENZYME MJAVIII METHYLASE SUBUNIT"/>
    <property type="match status" value="1"/>
</dbReference>
<keyword evidence="4" id="KW-0808">Transferase</keyword>